<dbReference type="PANTHER" id="PTHR15032">
    <property type="entry name" value="N-ACYL-PHOSPHATIDYLETHANOLAMINE-HYDROLYZING PHOSPHOLIPASE D"/>
    <property type="match status" value="1"/>
</dbReference>
<dbReference type="HOGENOM" id="CLU_020884_1_1_5"/>
<dbReference type="SUPFAM" id="SSF56281">
    <property type="entry name" value="Metallo-hydrolase/oxidoreductase"/>
    <property type="match status" value="1"/>
</dbReference>
<keyword evidence="3" id="KW-0378">Hydrolase</keyword>
<dbReference type="EMBL" id="AP009384">
    <property type="protein sequence ID" value="BAF89022.1"/>
    <property type="molecule type" value="Genomic_DNA"/>
</dbReference>
<proteinExistence type="predicted"/>
<reference evidence="3 4" key="5">
    <citation type="journal article" date="2010" name="Appl. Environ. Microbiol.">
        <title>phrR-like gene praR of Azorhizobium caulinodans ORS571 is essential for symbiosis with Sesbania rostrata and is involved in expression of reb genes.</title>
        <authorList>
            <person name="Akiba N."/>
            <person name="Aono T."/>
            <person name="Toyazaki H."/>
            <person name="Sato S."/>
            <person name="Oyaizu H."/>
        </authorList>
    </citation>
    <scope>NUCLEOTIDE SEQUENCE [LARGE SCALE GENOMIC DNA]</scope>
    <source>
        <strain evidence="4">ATCC 43989 / DSM 5975 / JCM 20966 / LMG 6465 / NBRC 14845 / NCIMB 13405 / ORS 571</strain>
    </source>
</reference>
<dbReference type="PANTHER" id="PTHR15032:SF4">
    <property type="entry name" value="N-ACYL-PHOSPHATIDYLETHANOLAMINE-HYDROLYZING PHOSPHOLIPASE D"/>
    <property type="match status" value="1"/>
</dbReference>
<dbReference type="Gene3D" id="3.60.15.10">
    <property type="entry name" value="Ribonuclease Z/Hydroxyacylglutathione hydrolase-like"/>
    <property type="match status" value="1"/>
</dbReference>
<evidence type="ECO:0000313" key="4">
    <source>
        <dbReference type="Proteomes" id="UP000000270"/>
    </source>
</evidence>
<evidence type="ECO:0000256" key="1">
    <source>
        <dbReference type="SAM" id="MobiDB-lite"/>
    </source>
</evidence>
<dbReference type="STRING" id="438753.AZC_3024"/>
<evidence type="ECO:0000313" key="3">
    <source>
        <dbReference type="EMBL" id="BAF89022.1"/>
    </source>
</evidence>
<dbReference type="Proteomes" id="UP000000270">
    <property type="component" value="Chromosome"/>
</dbReference>
<dbReference type="GO" id="GO:0016787">
    <property type="term" value="F:hydrolase activity"/>
    <property type="evidence" value="ECO:0007669"/>
    <property type="project" value="UniProtKB-KW"/>
</dbReference>
<dbReference type="eggNOG" id="COG2220">
    <property type="taxonomic scope" value="Bacteria"/>
</dbReference>
<dbReference type="RefSeq" id="WP_012171548.1">
    <property type="nucleotide sequence ID" value="NC_009937.1"/>
</dbReference>
<protein>
    <submittedName>
        <fullName evidence="3">Putative Zn-dependent hydrolase</fullName>
    </submittedName>
</protein>
<reference evidence="3 4" key="4">
    <citation type="journal article" date="2009" name="Appl. Environ. Microbiol.">
        <title>Comparative genome-wide transcriptional profiling of Azorhizobium caulinodans ORS571 grown under free-living and symbiotic conditions.</title>
        <authorList>
            <person name="Tsukada S."/>
            <person name="Aono T."/>
            <person name="Akiba N."/>
            <person name="Lee KB."/>
            <person name="Liu CT."/>
            <person name="Toyazaki H."/>
            <person name="Oyaizu H."/>
        </authorList>
    </citation>
    <scope>NUCLEOTIDE SEQUENCE [LARGE SCALE GENOMIC DNA]</scope>
    <source>
        <strain evidence="4">ATCC 43989 / DSM 5975 / JCM 20966 / LMG 6465 / NBRC 14845 / NCIMB 13405 / ORS 571</strain>
    </source>
</reference>
<name>A8IE18_AZOC5</name>
<dbReference type="InterPro" id="IPR036866">
    <property type="entry name" value="RibonucZ/Hydroxyglut_hydro"/>
</dbReference>
<dbReference type="SMART" id="SM00849">
    <property type="entry name" value="Lactamase_B"/>
    <property type="match status" value="1"/>
</dbReference>
<sequence>MPRNPYHSGPQTSHFDGLRFFNPDHPPTDRALREILRWKMKGRATPWTPAPNRPQAIPEARVPDLSVTIVGHATALIQIEGLNILTDPVWSERASPFSFAGPRRACPPGIAFAHLPPIDIVLLSHNHYDHMDLATLRALQTRDRPLIVTPLGNDAIVRRAVPDARFQTGDWWDVVVLAGGIEITFLPAQHWSARTGRDRRMALWSGFMVRTGSRLVYFAGDTAYGNGRIFREMRTRMGRPDMALIPIGAYEPRWFMKAQHADAREAVQIMEDLEAEQAVGIHWGVFRLTDEGREEPPAMLAASLEARGIAAARFPAGEPGASYGMGGVRPNLVLSCTE</sequence>
<organism evidence="3 4">
    <name type="scientific">Azorhizobium caulinodans (strain ATCC 43989 / DSM 5975 / JCM 20966 / LMG 6465 / NBRC 14845 / NCIMB 13405 / ORS 571)</name>
    <dbReference type="NCBI Taxonomy" id="438753"/>
    <lineage>
        <taxon>Bacteria</taxon>
        <taxon>Pseudomonadati</taxon>
        <taxon>Pseudomonadota</taxon>
        <taxon>Alphaproteobacteria</taxon>
        <taxon>Hyphomicrobiales</taxon>
        <taxon>Xanthobacteraceae</taxon>
        <taxon>Azorhizobium</taxon>
    </lineage>
</organism>
<reference evidence="3 4" key="6">
    <citation type="journal article" date="2011" name="Appl. Environ. Microbiol.">
        <title>Involvement of the azorhizobial chromosome partition gene (parA) in the onset of bacteroid differentiation during Sesbania rostrata stem nodule development.</title>
        <authorList>
            <person name="Liu CT."/>
            <person name="Lee KB."/>
            <person name="Wang YS."/>
            <person name="Peng MH."/>
            <person name="Lee KT."/>
            <person name="Suzuki S."/>
            <person name="Suzuki T."/>
            <person name="Oyaizu H."/>
        </authorList>
    </citation>
    <scope>NUCLEOTIDE SEQUENCE [LARGE SCALE GENOMIC DNA]</scope>
    <source>
        <strain evidence="4">ATCC 43989 / DSM 5975 / JCM 20966 / LMG 6465 / NBRC 14845 / NCIMB 13405 / ORS 571</strain>
    </source>
</reference>
<feature type="domain" description="Metallo-beta-lactamase" evidence="2">
    <location>
        <begin position="71"/>
        <end position="282"/>
    </location>
</feature>
<dbReference type="KEGG" id="azc:AZC_3024"/>
<reference evidence="3 4" key="3">
    <citation type="journal article" date="2008" name="BMC Genomics">
        <title>The genome of the versatile nitrogen fixer Azorhizobium caulinodans ORS571.</title>
        <authorList>
            <person name="Lee KB."/>
            <person name="Backer P.D."/>
            <person name="Aono T."/>
            <person name="Liu CT."/>
            <person name="Suzuki S."/>
            <person name="Suzuki T."/>
            <person name="Kaneko T."/>
            <person name="Yamada M."/>
            <person name="Tabata S."/>
            <person name="Kupfer D.M."/>
            <person name="Najar F.Z."/>
            <person name="Wiley G.B."/>
            <person name="Roe B."/>
            <person name="Binnewies T.T."/>
            <person name="Ussery D.W."/>
            <person name="D'Haeze W."/>
            <person name="Herder J.D."/>
            <person name="Gevers D."/>
            <person name="Vereecke D."/>
            <person name="Holsters M."/>
            <person name="Oyaizu H."/>
        </authorList>
    </citation>
    <scope>NUCLEOTIDE SEQUENCE [LARGE SCALE GENOMIC DNA]</scope>
    <source>
        <strain evidence="4">ATCC 43989 / DSM 5975 / JCM 20966 / LMG 6465 / NBRC 14845 / NCIMB 13405 / ORS 571</strain>
    </source>
</reference>
<dbReference type="GO" id="GO:0005737">
    <property type="term" value="C:cytoplasm"/>
    <property type="evidence" value="ECO:0007669"/>
    <property type="project" value="TreeGrafter"/>
</dbReference>
<accession>A8IE18</accession>
<dbReference type="Pfam" id="PF12706">
    <property type="entry name" value="Lactamase_B_2"/>
    <property type="match status" value="1"/>
</dbReference>
<reference evidence="4" key="2">
    <citation type="submission" date="2007-04" db="EMBL/GenBank/DDBJ databases">
        <title>Complete genome sequence of the nitrogen-fixing bacterium Azorhizobium caulinodans ORS571.</title>
        <authorList>
            <person name="Lee K.B."/>
            <person name="Backer P.D."/>
            <person name="Aono T."/>
            <person name="Liu C.T."/>
            <person name="Suzuki S."/>
            <person name="Suzuki T."/>
            <person name="Kaneko T."/>
            <person name="Yamada M."/>
            <person name="Tabata S."/>
            <person name="Kupfer D.M."/>
            <person name="Najar F.Z."/>
            <person name="Wiley G.B."/>
            <person name="Roe B."/>
            <person name="Binnewies T."/>
            <person name="Ussery D."/>
            <person name="Vereecke D."/>
            <person name="Gevers D."/>
            <person name="Holsters M."/>
            <person name="Oyaizu H."/>
        </authorList>
    </citation>
    <scope>NUCLEOTIDE SEQUENCE [LARGE SCALE GENOMIC DNA]</scope>
    <source>
        <strain evidence="4">ATCC 43989 / DSM 5975 / JCM 20966 / LMG 6465 / NBRC 14845 / NCIMB 13405 / ORS 571</strain>
    </source>
</reference>
<evidence type="ECO:0000259" key="2">
    <source>
        <dbReference type="SMART" id="SM00849"/>
    </source>
</evidence>
<dbReference type="InterPro" id="IPR001279">
    <property type="entry name" value="Metallo-B-lactamas"/>
</dbReference>
<gene>
    <name evidence="3" type="ordered locus">AZC_3024</name>
</gene>
<keyword evidence="4" id="KW-1185">Reference proteome</keyword>
<reference evidence="3 4" key="1">
    <citation type="journal article" date="2007" name="Appl. Environ. Microbiol.">
        <title>Rhizobial factors required for stem nodule maturation and maintenance in Sesbania rostrata-Azorhizobium caulinodans ORS571 symbiosis.</title>
        <authorList>
            <person name="Suzuki S."/>
            <person name="Aono T."/>
            <person name="Lee KB."/>
            <person name="Suzuki T."/>
            <person name="Liu CT."/>
            <person name="Miwa H."/>
            <person name="Wakao S."/>
            <person name="Iki T."/>
            <person name="Oyaizu H."/>
        </authorList>
    </citation>
    <scope>NUCLEOTIDE SEQUENCE [LARGE SCALE GENOMIC DNA]</scope>
    <source>
        <strain evidence="4">ATCC 43989 / DSM 5975 / JCM 20966 / LMG 6465 / NBRC 14845 / NCIMB 13405 / ORS 571</strain>
    </source>
</reference>
<feature type="region of interest" description="Disordered" evidence="1">
    <location>
        <begin position="1"/>
        <end position="25"/>
    </location>
</feature>
<dbReference type="AlphaFoldDB" id="A8IE18"/>